<dbReference type="EMBL" id="BQXS01000452">
    <property type="protein sequence ID" value="GKT28732.1"/>
    <property type="molecule type" value="Genomic_DNA"/>
</dbReference>
<feature type="non-terminal residue" evidence="2">
    <location>
        <position position="1"/>
    </location>
</feature>
<feature type="compositionally biased region" description="Basic residues" evidence="1">
    <location>
        <begin position="412"/>
        <end position="430"/>
    </location>
</feature>
<evidence type="ECO:0000256" key="1">
    <source>
        <dbReference type="SAM" id="MobiDB-lite"/>
    </source>
</evidence>
<proteinExistence type="predicted"/>
<feature type="region of interest" description="Disordered" evidence="1">
    <location>
        <begin position="166"/>
        <end position="238"/>
    </location>
</feature>
<protein>
    <submittedName>
        <fullName evidence="2">Uncharacterized protein</fullName>
    </submittedName>
</protein>
<dbReference type="Proteomes" id="UP001057375">
    <property type="component" value="Unassembled WGS sequence"/>
</dbReference>
<feature type="region of interest" description="Disordered" evidence="1">
    <location>
        <begin position="409"/>
        <end position="435"/>
    </location>
</feature>
<evidence type="ECO:0000313" key="2">
    <source>
        <dbReference type="EMBL" id="GKT28732.1"/>
    </source>
</evidence>
<organism evidence="2 3">
    <name type="scientific">Aduncisulcus paluster</name>
    <dbReference type="NCBI Taxonomy" id="2918883"/>
    <lineage>
        <taxon>Eukaryota</taxon>
        <taxon>Metamonada</taxon>
        <taxon>Carpediemonas-like organisms</taxon>
        <taxon>Aduncisulcus</taxon>
    </lineage>
</organism>
<feature type="compositionally biased region" description="Basic and acidic residues" evidence="1">
    <location>
        <begin position="166"/>
        <end position="203"/>
    </location>
</feature>
<sequence>HRIQRFSDIPDVQFSTTPPIFVAQKESDLCFTAFSGSTCAPPAGDLNAMYSTMCPRPGCHEILPPLPESHLPLPELSLPLPELSLPLPEFSLPLPESPLDAAAFCPDFCAPPPKFTGCFSSSKLDLVDSPSSIDYSHPVDSSPGKQRYSSAIYSDDLYYDKIEDEGRKEEEEERFHDDYHEARTDRHSRDAFGKEEEGEKDLSEESTDGHSSSSSSSSSDRKSSSSKSSRYQPRASCDCSGCRNPFVHSKSYRSSMAQKVHENLRYLLYQSYRFTDIGRGNSPHRVMFFSGCDCKKCISWANKFWTNGTAPRGLGEKKCEKIYGKLRDLLDSQSERGQRTLSSLMRQVIQDPGSLLDDFKDADKDIFSKDIRDSMLEGLHQLEKLFPMLHAVLPFTYWKEKHKLAQMNLSKAKSKKSGKSKKPAKSKKPGKSKEKLHEKLVCSVFGEDGFPECLAPQDKAKK</sequence>
<comment type="caution">
    <text evidence="2">The sequence shown here is derived from an EMBL/GenBank/DDBJ whole genome shotgun (WGS) entry which is preliminary data.</text>
</comment>
<reference evidence="2" key="1">
    <citation type="submission" date="2022-03" db="EMBL/GenBank/DDBJ databases">
        <title>Draft genome sequence of Aduncisulcus paluster, a free-living microaerophilic Fornicata.</title>
        <authorList>
            <person name="Yuyama I."/>
            <person name="Kume K."/>
            <person name="Tamura T."/>
            <person name="Inagaki Y."/>
            <person name="Hashimoto T."/>
        </authorList>
    </citation>
    <scope>NUCLEOTIDE SEQUENCE</scope>
    <source>
        <strain evidence="2">NY0171</strain>
    </source>
</reference>
<name>A0ABQ5KA31_9EUKA</name>
<evidence type="ECO:0000313" key="3">
    <source>
        <dbReference type="Proteomes" id="UP001057375"/>
    </source>
</evidence>
<gene>
    <name evidence="2" type="ORF">ADUPG1_000836</name>
</gene>
<accession>A0ABQ5KA31</accession>
<keyword evidence="3" id="KW-1185">Reference proteome</keyword>